<evidence type="ECO:0000256" key="3">
    <source>
        <dbReference type="SAM" id="MobiDB-lite"/>
    </source>
</evidence>
<organism evidence="5 6">
    <name type="scientific">Microcella alkaliphila</name>
    <dbReference type="NCBI Taxonomy" id="279828"/>
    <lineage>
        <taxon>Bacteria</taxon>
        <taxon>Bacillati</taxon>
        <taxon>Actinomycetota</taxon>
        <taxon>Actinomycetes</taxon>
        <taxon>Micrococcales</taxon>
        <taxon>Microbacteriaceae</taxon>
        <taxon>Microcella</taxon>
    </lineage>
</organism>
<dbReference type="Gene3D" id="3.90.79.10">
    <property type="entry name" value="Nucleoside Triphosphate Pyrophosphohydrolase"/>
    <property type="match status" value="1"/>
</dbReference>
<feature type="region of interest" description="Disordered" evidence="3">
    <location>
        <begin position="1"/>
        <end position="34"/>
    </location>
</feature>
<dbReference type="EMBL" id="AP017315">
    <property type="protein sequence ID" value="BAU32037.1"/>
    <property type="molecule type" value="Genomic_DNA"/>
</dbReference>
<evidence type="ECO:0000256" key="2">
    <source>
        <dbReference type="ARBA" id="ARBA00022801"/>
    </source>
</evidence>
<keyword evidence="2 5" id="KW-0378">Hydrolase</keyword>
<dbReference type="Pfam" id="PF00293">
    <property type="entry name" value="NUDIX"/>
    <property type="match status" value="1"/>
</dbReference>
<proteinExistence type="predicted"/>
<feature type="domain" description="Nudix hydrolase" evidence="4">
    <location>
        <begin position="47"/>
        <end position="174"/>
    </location>
</feature>
<dbReference type="PANTHER" id="PTHR43046:SF2">
    <property type="entry name" value="8-OXO-DGTP DIPHOSPHATASE-RELATED"/>
    <property type="match status" value="1"/>
</dbReference>
<dbReference type="Proteomes" id="UP000218965">
    <property type="component" value="Chromosome"/>
</dbReference>
<dbReference type="PANTHER" id="PTHR43046">
    <property type="entry name" value="GDP-MANNOSE MANNOSYL HYDROLASE"/>
    <property type="match status" value="1"/>
</dbReference>
<evidence type="ECO:0000256" key="1">
    <source>
        <dbReference type="ARBA" id="ARBA00001946"/>
    </source>
</evidence>
<dbReference type="KEGG" id="malk:MalAC0309_1179"/>
<evidence type="ECO:0000259" key="4">
    <source>
        <dbReference type="PROSITE" id="PS51462"/>
    </source>
</evidence>
<sequence length="179" mass="19315">MSATDESARASNASAARDRRPPPLPPGHLRDPGDAWVESPDGVRYWGRFGAAGLLAWHPTAGVLLQHRAEWSHHGGTWGIPGGARKLDESATDAAVREANEEAGVPPETLTVLFDSVHDLGFWSYTTVVARVDELFDPVLGDAESIELRWVAVGDVETLPLHPGFASSWPRLRAQLPTG</sequence>
<dbReference type="InterPro" id="IPR015797">
    <property type="entry name" value="NUDIX_hydrolase-like_dom_sf"/>
</dbReference>
<dbReference type="SUPFAM" id="SSF55811">
    <property type="entry name" value="Nudix"/>
    <property type="match status" value="1"/>
</dbReference>
<reference evidence="5 6" key="2">
    <citation type="submission" date="2016-01" db="EMBL/GenBank/DDBJ databases">
        <title>Microcella alkaliphila JAM AC0309 whole genome shotgun sequence.</title>
        <authorList>
            <person name="Kurata A."/>
            <person name="Hirose Y."/>
            <person name="Kishimoto N."/>
            <person name="Kobayashi T."/>
        </authorList>
    </citation>
    <scope>NUCLEOTIDE SEQUENCE [LARGE SCALE GENOMIC DNA]</scope>
    <source>
        <strain evidence="5 6">JAM AC0309</strain>
    </source>
</reference>
<name>A0A0U5BKF9_9MICO</name>
<dbReference type="PROSITE" id="PS51462">
    <property type="entry name" value="NUDIX"/>
    <property type="match status" value="1"/>
</dbReference>
<dbReference type="CDD" id="cd18877">
    <property type="entry name" value="NUDIX_Hydrolase"/>
    <property type="match status" value="1"/>
</dbReference>
<dbReference type="GO" id="GO:0016787">
    <property type="term" value="F:hydrolase activity"/>
    <property type="evidence" value="ECO:0007669"/>
    <property type="project" value="UniProtKB-KW"/>
</dbReference>
<reference evidence="6" key="1">
    <citation type="submission" date="2015-12" db="EMBL/GenBank/DDBJ databases">
        <authorList>
            <person name="Shamseldin A."/>
            <person name="Moawad H."/>
            <person name="Abd El-Rahim W.M."/>
            <person name="Sadowsky M.J."/>
        </authorList>
    </citation>
    <scope>NUCLEOTIDE SEQUENCE [LARGE SCALE GENOMIC DNA]</scope>
    <source>
        <strain evidence="6">JAM AC0309</strain>
    </source>
</reference>
<dbReference type="InterPro" id="IPR000086">
    <property type="entry name" value="NUDIX_hydrolase_dom"/>
</dbReference>
<protein>
    <submittedName>
        <fullName evidence="5">NUDIX hydrolase</fullName>
    </submittedName>
</protein>
<gene>
    <name evidence="5" type="ORF">MalAC0309_1179</name>
</gene>
<accession>A0A0U5BKF9</accession>
<dbReference type="PROSITE" id="PS00893">
    <property type="entry name" value="NUDIX_BOX"/>
    <property type="match status" value="1"/>
</dbReference>
<evidence type="ECO:0000313" key="6">
    <source>
        <dbReference type="Proteomes" id="UP000218965"/>
    </source>
</evidence>
<dbReference type="AlphaFoldDB" id="A0A0U5BKF9"/>
<evidence type="ECO:0000313" key="5">
    <source>
        <dbReference type="EMBL" id="BAU32037.1"/>
    </source>
</evidence>
<dbReference type="OrthoDB" id="3404294at2"/>
<comment type="cofactor">
    <cofactor evidence="1">
        <name>Mg(2+)</name>
        <dbReference type="ChEBI" id="CHEBI:18420"/>
    </cofactor>
</comment>
<dbReference type="RefSeq" id="WP_096421177.1">
    <property type="nucleotide sequence ID" value="NZ_AP017315.1"/>
</dbReference>
<dbReference type="InterPro" id="IPR020084">
    <property type="entry name" value="NUDIX_hydrolase_CS"/>
</dbReference>